<evidence type="ECO:0000313" key="5">
    <source>
        <dbReference type="EMBL" id="KAF9074160.1"/>
    </source>
</evidence>
<keyword evidence="6" id="KW-1185">Reference proteome</keyword>
<dbReference type="GO" id="GO:0044550">
    <property type="term" value="P:secondary metabolite biosynthetic process"/>
    <property type="evidence" value="ECO:0007669"/>
    <property type="project" value="UniProtKB-ARBA"/>
</dbReference>
<dbReference type="SUPFAM" id="SSF51905">
    <property type="entry name" value="FAD/NAD(P)-binding domain"/>
    <property type="match status" value="1"/>
</dbReference>
<protein>
    <recommendedName>
        <fullName evidence="7">Halogenase</fullName>
    </recommendedName>
</protein>
<comment type="caution">
    <text evidence="5">The sequence shown here is derived from an EMBL/GenBank/DDBJ whole genome shotgun (WGS) entry which is preliminary data.</text>
</comment>
<evidence type="ECO:0000256" key="4">
    <source>
        <dbReference type="SAM" id="MobiDB-lite"/>
    </source>
</evidence>
<comment type="catalytic activity">
    <reaction evidence="3">
        <text>melleolide F + FADH2 + chloride + O2 = 6'-chloromelleolide F + FAD + 2 H2O + H(+)</text>
        <dbReference type="Rhea" id="RHEA:67160"/>
        <dbReference type="ChEBI" id="CHEBI:15377"/>
        <dbReference type="ChEBI" id="CHEBI:15378"/>
        <dbReference type="ChEBI" id="CHEBI:15379"/>
        <dbReference type="ChEBI" id="CHEBI:17996"/>
        <dbReference type="ChEBI" id="CHEBI:57692"/>
        <dbReference type="ChEBI" id="CHEBI:58307"/>
        <dbReference type="ChEBI" id="CHEBI:167712"/>
        <dbReference type="ChEBI" id="CHEBI:167713"/>
    </reaction>
    <physiologicalReaction direction="left-to-right" evidence="3">
        <dbReference type="Rhea" id="RHEA:67161"/>
    </physiologicalReaction>
</comment>
<reference evidence="5" key="1">
    <citation type="submission" date="2020-11" db="EMBL/GenBank/DDBJ databases">
        <authorList>
            <consortium name="DOE Joint Genome Institute"/>
            <person name="Ahrendt S."/>
            <person name="Riley R."/>
            <person name="Andreopoulos W."/>
            <person name="Labutti K."/>
            <person name="Pangilinan J."/>
            <person name="Ruiz-Duenas F.J."/>
            <person name="Barrasa J.M."/>
            <person name="Sanchez-Garcia M."/>
            <person name="Camarero S."/>
            <person name="Miyauchi S."/>
            <person name="Serrano A."/>
            <person name="Linde D."/>
            <person name="Babiker R."/>
            <person name="Drula E."/>
            <person name="Ayuso-Fernandez I."/>
            <person name="Pacheco R."/>
            <person name="Padilla G."/>
            <person name="Ferreira P."/>
            <person name="Barriuso J."/>
            <person name="Kellner H."/>
            <person name="Castanera R."/>
            <person name="Alfaro M."/>
            <person name="Ramirez L."/>
            <person name="Pisabarro A.G."/>
            <person name="Kuo A."/>
            <person name="Tritt A."/>
            <person name="Lipzen A."/>
            <person name="He G."/>
            <person name="Yan M."/>
            <person name="Ng V."/>
            <person name="Cullen D."/>
            <person name="Martin F."/>
            <person name="Rosso M.-N."/>
            <person name="Henrissat B."/>
            <person name="Hibbett D."/>
            <person name="Martinez A.T."/>
            <person name="Grigoriev I.V."/>
        </authorList>
    </citation>
    <scope>NUCLEOTIDE SEQUENCE</scope>
    <source>
        <strain evidence="5">AH 40177</strain>
    </source>
</reference>
<gene>
    <name evidence="5" type="ORF">BDP27DRAFT_1288128</name>
</gene>
<evidence type="ECO:0000313" key="6">
    <source>
        <dbReference type="Proteomes" id="UP000772434"/>
    </source>
</evidence>
<feature type="compositionally biased region" description="Polar residues" evidence="4">
    <location>
        <begin position="7"/>
        <end position="19"/>
    </location>
</feature>
<dbReference type="AlphaFoldDB" id="A0A9P5UBI6"/>
<dbReference type="EMBL" id="JADNRY010000014">
    <property type="protein sequence ID" value="KAF9074160.1"/>
    <property type="molecule type" value="Genomic_DNA"/>
</dbReference>
<accession>A0A9P5UBI6</accession>
<dbReference type="OrthoDB" id="5278911at2759"/>
<comment type="similarity">
    <text evidence="1">Belongs to the flavin-dependent halogenase family.</text>
</comment>
<evidence type="ECO:0000256" key="1">
    <source>
        <dbReference type="ARBA" id="ARBA00005706"/>
    </source>
</evidence>
<dbReference type="Gene3D" id="3.50.50.60">
    <property type="entry name" value="FAD/NAD(P)-binding domain"/>
    <property type="match status" value="1"/>
</dbReference>
<evidence type="ECO:0000256" key="3">
    <source>
        <dbReference type="ARBA" id="ARBA00049364"/>
    </source>
</evidence>
<evidence type="ECO:0000256" key="2">
    <source>
        <dbReference type="ARBA" id="ARBA00023002"/>
    </source>
</evidence>
<sequence>MPWKPPSDTQILNDGNHSGSGVPPASDVVVVGAGIHALIYAIHAKKISLDRPDPESKEPPKPHPISITVLEKTPSPSYKIGESTLTVFGLWLKSIGIESHMLWRLFGPKDGLAFYYLSQNGDPEDYTSFCANGPPGDFVPTLQIERPVSELLLTLIAQRMGVTVLHGHAVNVDKCEVSIADSGSVISVKDVESDSVSSMEGKLLVDATGRFRKLASKHARLKRFEGWVGSTNAFWAYFESSSDESEIPFSYYESCNTNHICLAEGWAWVIRLPSWQDNPLSKMVAMMNYLLDLNERKTPGDQYPSTLELAKKFNLRVRWVTSIGVALRTDVVYPSDMSSYGSREAEQKFNWIVGQYPKMTALMKQHVLIQNLYGPNTTWFVRKNLTYQSPAVTGTGWIAIGDAVGFTNPLFSPGINASMGTSVFAAELTRAYINAADSVTRTKLLARYKVYCADRIPNLHRMNVFNYLCMRSPQTGMLGPLWQYMCGTGNANWQKIQSYQFDDVSEMLTGWDWGANEEEYIAFADEAIGLLAGPPTSLDSNTSYKVCQLSARRVLEVLATGKYKNNWANLLRWYDKDLQFREEKNYKAVLAERCSSCTNWRILRSDTCRCPTCGAQCLT</sequence>
<dbReference type="Proteomes" id="UP000772434">
    <property type="component" value="Unassembled WGS sequence"/>
</dbReference>
<dbReference type="PANTHER" id="PTHR43747">
    <property type="entry name" value="FAD-BINDING PROTEIN"/>
    <property type="match status" value="1"/>
</dbReference>
<dbReference type="InterPro" id="IPR050816">
    <property type="entry name" value="Flavin-dep_Halogenase_NPB"/>
</dbReference>
<keyword evidence="2" id="KW-0560">Oxidoreductase</keyword>
<organism evidence="5 6">
    <name type="scientific">Rhodocollybia butyracea</name>
    <dbReference type="NCBI Taxonomy" id="206335"/>
    <lineage>
        <taxon>Eukaryota</taxon>
        <taxon>Fungi</taxon>
        <taxon>Dikarya</taxon>
        <taxon>Basidiomycota</taxon>
        <taxon>Agaricomycotina</taxon>
        <taxon>Agaricomycetes</taxon>
        <taxon>Agaricomycetidae</taxon>
        <taxon>Agaricales</taxon>
        <taxon>Marasmiineae</taxon>
        <taxon>Omphalotaceae</taxon>
        <taxon>Rhodocollybia</taxon>
    </lineage>
</organism>
<dbReference type="PANTHER" id="PTHR43747:SF5">
    <property type="entry name" value="FAD-BINDING DOMAIN-CONTAINING PROTEIN"/>
    <property type="match status" value="1"/>
</dbReference>
<name>A0A9P5UBI6_9AGAR</name>
<proteinExistence type="inferred from homology"/>
<dbReference type="InterPro" id="IPR036188">
    <property type="entry name" value="FAD/NAD-bd_sf"/>
</dbReference>
<feature type="region of interest" description="Disordered" evidence="4">
    <location>
        <begin position="1"/>
        <end position="20"/>
    </location>
</feature>
<dbReference type="GO" id="GO:0140907">
    <property type="term" value="F:flavin-dependent halogenase activity"/>
    <property type="evidence" value="ECO:0007669"/>
    <property type="project" value="UniProtKB-ARBA"/>
</dbReference>
<evidence type="ECO:0008006" key="7">
    <source>
        <dbReference type="Google" id="ProtNLM"/>
    </source>
</evidence>